<keyword evidence="2" id="KW-1133">Transmembrane helix</keyword>
<feature type="compositionally biased region" description="Basic residues" evidence="1">
    <location>
        <begin position="19"/>
        <end position="30"/>
    </location>
</feature>
<name>A0ABR8JUC5_9BACT</name>
<evidence type="ECO:0000256" key="1">
    <source>
        <dbReference type="SAM" id="MobiDB-lite"/>
    </source>
</evidence>
<dbReference type="Proteomes" id="UP000606003">
    <property type="component" value="Unassembled WGS sequence"/>
</dbReference>
<accession>A0ABR8JUC5</accession>
<organism evidence="3 4">
    <name type="scientific">Hymenobacter armeniacus</name>
    <dbReference type="NCBI Taxonomy" id="2771358"/>
    <lineage>
        <taxon>Bacteria</taxon>
        <taxon>Pseudomonadati</taxon>
        <taxon>Bacteroidota</taxon>
        <taxon>Cytophagia</taxon>
        <taxon>Cytophagales</taxon>
        <taxon>Hymenobacteraceae</taxon>
        <taxon>Hymenobacter</taxon>
    </lineage>
</organism>
<reference evidence="3 4" key="1">
    <citation type="submission" date="2020-09" db="EMBL/GenBank/DDBJ databases">
        <authorList>
            <person name="Kim M.K."/>
        </authorList>
    </citation>
    <scope>NUCLEOTIDE SEQUENCE [LARGE SCALE GENOMIC DNA]</scope>
    <source>
        <strain evidence="3 4">BT189</strain>
    </source>
</reference>
<keyword evidence="2" id="KW-0812">Transmembrane</keyword>
<evidence type="ECO:0000313" key="3">
    <source>
        <dbReference type="EMBL" id="MBD2723576.1"/>
    </source>
</evidence>
<keyword evidence="4" id="KW-1185">Reference proteome</keyword>
<protein>
    <submittedName>
        <fullName evidence="3">Uncharacterized protein</fullName>
    </submittedName>
</protein>
<feature type="transmembrane region" description="Helical" evidence="2">
    <location>
        <begin position="41"/>
        <end position="61"/>
    </location>
</feature>
<evidence type="ECO:0000256" key="2">
    <source>
        <dbReference type="SAM" id="Phobius"/>
    </source>
</evidence>
<sequence length="85" mass="9139">MSYTTQAPAAKKSAYQRPYKTRSQRRMADRRKHDETADFKFLVRVAVGIGLLLLLAVGFAIKGMADSSDAAAPVALTTRGLPAAA</sequence>
<dbReference type="RefSeq" id="WP_190926413.1">
    <property type="nucleotide sequence ID" value="NZ_JACXAC010000005.1"/>
</dbReference>
<keyword evidence="2" id="KW-0472">Membrane</keyword>
<comment type="caution">
    <text evidence="3">The sequence shown here is derived from an EMBL/GenBank/DDBJ whole genome shotgun (WGS) entry which is preliminary data.</text>
</comment>
<gene>
    <name evidence="3" type="ORF">IC234_15705</name>
</gene>
<dbReference type="EMBL" id="JACXAC010000005">
    <property type="protein sequence ID" value="MBD2723576.1"/>
    <property type="molecule type" value="Genomic_DNA"/>
</dbReference>
<proteinExistence type="predicted"/>
<evidence type="ECO:0000313" key="4">
    <source>
        <dbReference type="Proteomes" id="UP000606003"/>
    </source>
</evidence>
<feature type="region of interest" description="Disordered" evidence="1">
    <location>
        <begin position="1"/>
        <end position="33"/>
    </location>
</feature>